<feature type="transmembrane region" description="Helical" evidence="8">
    <location>
        <begin position="21"/>
        <end position="44"/>
    </location>
</feature>
<evidence type="ECO:0000313" key="10">
    <source>
        <dbReference type="EMBL" id="MFB9752244.1"/>
    </source>
</evidence>
<dbReference type="EC" id="2.7.13.3" evidence="2"/>
<dbReference type="RefSeq" id="WP_344911123.1">
    <property type="nucleotide sequence ID" value="NZ_BAAAYO010000010.1"/>
</dbReference>
<evidence type="ECO:0000256" key="3">
    <source>
        <dbReference type="ARBA" id="ARBA00022679"/>
    </source>
</evidence>
<keyword evidence="11" id="KW-1185">Reference proteome</keyword>
<dbReference type="GO" id="GO:0004673">
    <property type="term" value="F:protein histidine kinase activity"/>
    <property type="evidence" value="ECO:0007669"/>
    <property type="project" value="UniProtKB-EC"/>
</dbReference>
<evidence type="ECO:0000259" key="9">
    <source>
        <dbReference type="PROSITE" id="PS50109"/>
    </source>
</evidence>
<dbReference type="PANTHER" id="PTHR34220:SF7">
    <property type="entry name" value="SENSOR HISTIDINE KINASE YPDA"/>
    <property type="match status" value="1"/>
</dbReference>
<keyword evidence="5 10" id="KW-0418">Kinase</keyword>
<keyword evidence="3 10" id="KW-0808">Transferase</keyword>
<evidence type="ECO:0000256" key="1">
    <source>
        <dbReference type="ARBA" id="ARBA00000085"/>
    </source>
</evidence>
<keyword evidence="8" id="KW-1133">Transmembrane helix</keyword>
<gene>
    <name evidence="10" type="ORF">ACFFNY_11815</name>
</gene>
<keyword evidence="4" id="KW-0547">Nucleotide-binding</keyword>
<dbReference type="Pfam" id="PF06580">
    <property type="entry name" value="His_kinase"/>
    <property type="match status" value="1"/>
</dbReference>
<feature type="transmembrane region" description="Helical" evidence="8">
    <location>
        <begin position="274"/>
        <end position="292"/>
    </location>
</feature>
<evidence type="ECO:0000256" key="5">
    <source>
        <dbReference type="ARBA" id="ARBA00022777"/>
    </source>
</evidence>
<dbReference type="Pfam" id="PF02518">
    <property type="entry name" value="HATPase_c"/>
    <property type="match status" value="1"/>
</dbReference>
<keyword evidence="8" id="KW-0472">Membrane</keyword>
<sequence length="574" mass="63987">MAITVRQRVRAVFARLQYRQKLLVAILSVALLPVIAVSSVYLIAYAQAKTGDILDGEKNRFAGEWQQLDNKFYSGIKKSVYITNNLQIVQMLKADYQDDLLAYMNNLENVKAVLEALKSDDLQSEIAIYGYNPSLYRTDIVKKIGDMDPALKDRVMQNRDTYPVRTFGRSPANGRMEVRIYSKIMDLSETLAVTEVVLPLEESFDRLRALLAPGSFLTYRAKNGETFLVGTNGVKGEPDAKGYYAIPFELKSAQDRMVLFVGKTSVWQRLGSKLAIPLVMLLGLVLTIAFTIKSVTFLLTKRLTDLMGTVRTGMDGLEPAAASTAEEGNDELGQLDRTFKELVVHIHEHYRQAAAHEVERRLLETELLQLNINPHVLYNTLSSIKWVYGSGDGKLDKLIDDMVDFYRLFLNRGEASRPLVQEIGMVEKYMEIHKFSYDAEFDYEVSIDEAVRETVLLRNMLQPIVENGIVHGISRLHEGGRLTITAGRDGDCVVIEVADNGPGMDRAPAALLAEETASGGRESSAATRFGSGYALTNIDRRIKLYYGESYGIRIAGSPGAGTVVTLRLPFHTAT</sequence>
<dbReference type="EMBL" id="JBHMAG010000009">
    <property type="protein sequence ID" value="MFB9752244.1"/>
    <property type="molecule type" value="Genomic_DNA"/>
</dbReference>
<protein>
    <recommendedName>
        <fullName evidence="2">histidine kinase</fullName>
        <ecNumber evidence="2">2.7.13.3</ecNumber>
    </recommendedName>
</protein>
<organism evidence="10 11">
    <name type="scientific">Paenibacillus hodogayensis</name>
    <dbReference type="NCBI Taxonomy" id="279208"/>
    <lineage>
        <taxon>Bacteria</taxon>
        <taxon>Bacillati</taxon>
        <taxon>Bacillota</taxon>
        <taxon>Bacilli</taxon>
        <taxon>Bacillales</taxon>
        <taxon>Paenibacillaceae</taxon>
        <taxon>Paenibacillus</taxon>
    </lineage>
</organism>
<keyword evidence="8" id="KW-0812">Transmembrane</keyword>
<comment type="catalytic activity">
    <reaction evidence="1">
        <text>ATP + protein L-histidine = ADP + protein N-phospho-L-histidine.</text>
        <dbReference type="EC" id="2.7.13.3"/>
    </reaction>
</comment>
<proteinExistence type="predicted"/>
<dbReference type="PRINTS" id="PR00344">
    <property type="entry name" value="BCTRLSENSOR"/>
</dbReference>
<dbReference type="SMART" id="SM00387">
    <property type="entry name" value="HATPase_c"/>
    <property type="match status" value="1"/>
</dbReference>
<dbReference type="InterPro" id="IPR003594">
    <property type="entry name" value="HATPase_dom"/>
</dbReference>
<evidence type="ECO:0000256" key="8">
    <source>
        <dbReference type="SAM" id="Phobius"/>
    </source>
</evidence>
<dbReference type="Proteomes" id="UP001589619">
    <property type="component" value="Unassembled WGS sequence"/>
</dbReference>
<dbReference type="InterPro" id="IPR050640">
    <property type="entry name" value="Bact_2-comp_sensor_kinase"/>
</dbReference>
<comment type="caution">
    <text evidence="10">The sequence shown here is derived from an EMBL/GenBank/DDBJ whole genome shotgun (WGS) entry which is preliminary data.</text>
</comment>
<name>A0ABV5VVA1_9BACL</name>
<dbReference type="InterPro" id="IPR005467">
    <property type="entry name" value="His_kinase_dom"/>
</dbReference>
<evidence type="ECO:0000256" key="6">
    <source>
        <dbReference type="ARBA" id="ARBA00022840"/>
    </source>
</evidence>
<dbReference type="InterPro" id="IPR004358">
    <property type="entry name" value="Sig_transdc_His_kin-like_C"/>
</dbReference>
<dbReference type="PANTHER" id="PTHR34220">
    <property type="entry name" value="SENSOR HISTIDINE KINASE YPDA"/>
    <property type="match status" value="1"/>
</dbReference>
<dbReference type="SUPFAM" id="SSF55874">
    <property type="entry name" value="ATPase domain of HSP90 chaperone/DNA topoisomerase II/histidine kinase"/>
    <property type="match status" value="1"/>
</dbReference>
<dbReference type="InterPro" id="IPR010559">
    <property type="entry name" value="Sig_transdc_His_kin_internal"/>
</dbReference>
<keyword evidence="6" id="KW-0067">ATP-binding</keyword>
<evidence type="ECO:0000256" key="7">
    <source>
        <dbReference type="ARBA" id="ARBA00023012"/>
    </source>
</evidence>
<keyword evidence="7" id="KW-0902">Two-component regulatory system</keyword>
<reference evidence="10 11" key="1">
    <citation type="submission" date="2024-09" db="EMBL/GenBank/DDBJ databases">
        <authorList>
            <person name="Sun Q."/>
            <person name="Mori K."/>
        </authorList>
    </citation>
    <scope>NUCLEOTIDE SEQUENCE [LARGE SCALE GENOMIC DNA]</scope>
    <source>
        <strain evidence="10 11">JCM 12520</strain>
    </source>
</reference>
<evidence type="ECO:0000256" key="2">
    <source>
        <dbReference type="ARBA" id="ARBA00012438"/>
    </source>
</evidence>
<accession>A0ABV5VVA1</accession>
<dbReference type="PROSITE" id="PS50109">
    <property type="entry name" value="HIS_KIN"/>
    <property type="match status" value="1"/>
</dbReference>
<evidence type="ECO:0000313" key="11">
    <source>
        <dbReference type="Proteomes" id="UP001589619"/>
    </source>
</evidence>
<feature type="domain" description="Histidine kinase" evidence="9">
    <location>
        <begin position="457"/>
        <end position="572"/>
    </location>
</feature>
<dbReference type="Gene3D" id="3.30.565.10">
    <property type="entry name" value="Histidine kinase-like ATPase, C-terminal domain"/>
    <property type="match status" value="1"/>
</dbReference>
<dbReference type="InterPro" id="IPR036890">
    <property type="entry name" value="HATPase_C_sf"/>
</dbReference>
<evidence type="ECO:0000256" key="4">
    <source>
        <dbReference type="ARBA" id="ARBA00022741"/>
    </source>
</evidence>